<gene>
    <name evidence="2" type="ORF">BOTBODRAFT_489025</name>
</gene>
<accession>A0A067M7Q8</accession>
<feature type="compositionally biased region" description="Polar residues" evidence="1">
    <location>
        <begin position="388"/>
        <end position="398"/>
    </location>
</feature>
<feature type="compositionally biased region" description="Polar residues" evidence="1">
    <location>
        <begin position="130"/>
        <end position="149"/>
    </location>
</feature>
<dbReference type="Proteomes" id="UP000027195">
    <property type="component" value="Unassembled WGS sequence"/>
</dbReference>
<feature type="region of interest" description="Disordered" evidence="1">
    <location>
        <begin position="94"/>
        <end position="411"/>
    </location>
</feature>
<protein>
    <submittedName>
        <fullName evidence="2">Uncharacterized protein</fullName>
    </submittedName>
</protein>
<proteinExistence type="predicted"/>
<sequence length="453" mass="49915">MLPRQRQDAHPPRPSNSTQNHSRTVSEPLIEGSESVLESPSIMGSIFSSRGPDWLSRDRPPRIPTPSWARRDVERALGGSSAWDFDVPMNDFERAIEPLRSESAPSNGQPSSTQPPWTLPPYSRPVSPAPWSQTDSESTPATSPLSPVAQNLPMPPAPLLVRIPTSPPALVSQNMYLSNSPPPYVSGDVTYSPSPSSMRSPSPPLPSLPRLNLSRQSTSESIAPPTTVRLRMPQTRDSTSARHRSSFSESIFDTRPSPPTPPRSMYSHEPPHEHSNSEGARDGNYGHRLPNSPHRFTAPPAPRLPPRTISGGVDDVWTGYTPPATRTNSVWPHSPANGGPPTLPPFDFLDSPYSLNGSRSNRPEPYRPFSRSATDRERGNDALGLRTRTMSGEAQRSPRSPDGNGAGSRRSWSWRSATWNRSNDVSFFSIITLPLLFLLQLLNSDLWKLTPFF</sequence>
<dbReference type="InParanoid" id="A0A067M7Q8"/>
<organism evidence="2 3">
    <name type="scientific">Botryobasidium botryosum (strain FD-172 SS1)</name>
    <dbReference type="NCBI Taxonomy" id="930990"/>
    <lineage>
        <taxon>Eukaryota</taxon>
        <taxon>Fungi</taxon>
        <taxon>Dikarya</taxon>
        <taxon>Basidiomycota</taxon>
        <taxon>Agaricomycotina</taxon>
        <taxon>Agaricomycetes</taxon>
        <taxon>Cantharellales</taxon>
        <taxon>Botryobasidiaceae</taxon>
        <taxon>Botryobasidium</taxon>
    </lineage>
</organism>
<evidence type="ECO:0000313" key="2">
    <source>
        <dbReference type="EMBL" id="KDQ10740.1"/>
    </source>
</evidence>
<feature type="compositionally biased region" description="Polar residues" evidence="1">
    <location>
        <begin position="15"/>
        <end position="25"/>
    </location>
</feature>
<feature type="compositionally biased region" description="Basic and acidic residues" evidence="1">
    <location>
        <begin position="269"/>
        <end position="285"/>
    </location>
</feature>
<reference evidence="3" key="1">
    <citation type="journal article" date="2014" name="Proc. Natl. Acad. Sci. U.S.A.">
        <title>Extensive sampling of basidiomycete genomes demonstrates inadequacy of the white-rot/brown-rot paradigm for wood decay fungi.</title>
        <authorList>
            <person name="Riley R."/>
            <person name="Salamov A.A."/>
            <person name="Brown D.W."/>
            <person name="Nagy L.G."/>
            <person name="Floudas D."/>
            <person name="Held B.W."/>
            <person name="Levasseur A."/>
            <person name="Lombard V."/>
            <person name="Morin E."/>
            <person name="Otillar R."/>
            <person name="Lindquist E.A."/>
            <person name="Sun H."/>
            <person name="LaButti K.M."/>
            <person name="Schmutz J."/>
            <person name="Jabbour D."/>
            <person name="Luo H."/>
            <person name="Baker S.E."/>
            <person name="Pisabarro A.G."/>
            <person name="Walton J.D."/>
            <person name="Blanchette R.A."/>
            <person name="Henrissat B."/>
            <person name="Martin F."/>
            <person name="Cullen D."/>
            <person name="Hibbett D.S."/>
            <person name="Grigoriev I.V."/>
        </authorList>
    </citation>
    <scope>NUCLEOTIDE SEQUENCE [LARGE SCALE GENOMIC DNA]</scope>
    <source>
        <strain evidence="3">FD-172 SS1</strain>
    </source>
</reference>
<feature type="compositionally biased region" description="Low complexity" evidence="1">
    <location>
        <begin position="208"/>
        <end position="217"/>
    </location>
</feature>
<dbReference type="AlphaFoldDB" id="A0A067M7Q8"/>
<evidence type="ECO:0000256" key="1">
    <source>
        <dbReference type="SAM" id="MobiDB-lite"/>
    </source>
</evidence>
<feature type="compositionally biased region" description="Polar residues" evidence="1">
    <location>
        <begin position="103"/>
        <end position="116"/>
    </location>
</feature>
<evidence type="ECO:0000313" key="3">
    <source>
        <dbReference type="Proteomes" id="UP000027195"/>
    </source>
</evidence>
<feature type="compositionally biased region" description="Basic and acidic residues" evidence="1">
    <location>
        <begin position="1"/>
        <end position="11"/>
    </location>
</feature>
<dbReference type="EMBL" id="KL198065">
    <property type="protein sequence ID" value="KDQ10740.1"/>
    <property type="molecule type" value="Genomic_DNA"/>
</dbReference>
<name>A0A067M7Q8_BOTB1</name>
<dbReference type="HOGENOM" id="CLU_604089_0_0_1"/>
<keyword evidence="3" id="KW-1185">Reference proteome</keyword>
<feature type="region of interest" description="Disordered" evidence="1">
    <location>
        <begin position="1"/>
        <end position="72"/>
    </location>
</feature>